<feature type="domain" description="HTH hxlR-type" evidence="5">
    <location>
        <begin position="10"/>
        <end position="111"/>
    </location>
</feature>
<evidence type="ECO:0000256" key="3">
    <source>
        <dbReference type="ARBA" id="ARBA00023163"/>
    </source>
</evidence>
<dbReference type="EMBL" id="BAAAHH010000015">
    <property type="protein sequence ID" value="GAA0954909.1"/>
    <property type="molecule type" value="Genomic_DNA"/>
</dbReference>
<keyword evidence="3" id="KW-0804">Transcription</keyword>
<accession>A0ABP4BVE0</accession>
<dbReference type="InterPro" id="IPR036388">
    <property type="entry name" value="WH-like_DNA-bd_sf"/>
</dbReference>
<dbReference type="SUPFAM" id="SSF46785">
    <property type="entry name" value="Winged helix' DNA-binding domain"/>
    <property type="match status" value="2"/>
</dbReference>
<sequence>MTGREAPGAQPSAIGQALLAIGDQWTLLILQRAFLLRIRRFADWRDELGMSESVLANRLKELVAGGLLTPSAYRDEGRTRTEYLLSDKARELWPMLVAVWSWERAWVPRRSGLPELVHEACGRRTDVEVGCASCGRAPVTARDTATESGTATFAQVAVPRLHRKTVRVNAEDDPLSYFPETLELLGDRWGTVMLAAAMLGVQRFVDFQSELGMAPSVLSNRLRRFVELDVLSPDHREGGRARYHLTDKGLAFFEVFAFLVDWAQRWYDGPPGTDLRIEHRTCGRPFIPYLSCLSCGKPFERTFVAFMATDAEGRSQRLPVPEVTQAAATGSRGTGRR</sequence>
<keyword evidence="1" id="KW-0805">Transcription regulation</keyword>
<name>A0ABP4BVE0_9ACTN</name>
<dbReference type="Pfam" id="PF01638">
    <property type="entry name" value="HxlR"/>
    <property type="match status" value="2"/>
</dbReference>
<dbReference type="PROSITE" id="PS51118">
    <property type="entry name" value="HTH_HXLR"/>
    <property type="match status" value="2"/>
</dbReference>
<evidence type="ECO:0000256" key="2">
    <source>
        <dbReference type="ARBA" id="ARBA00023125"/>
    </source>
</evidence>
<dbReference type="InterPro" id="IPR036390">
    <property type="entry name" value="WH_DNA-bd_sf"/>
</dbReference>
<feature type="domain" description="HTH hxlR-type" evidence="5">
    <location>
        <begin position="173"/>
        <end position="271"/>
    </location>
</feature>
<dbReference type="PANTHER" id="PTHR33204:SF18">
    <property type="entry name" value="TRANSCRIPTIONAL REGULATORY PROTEIN"/>
    <property type="match status" value="1"/>
</dbReference>
<organism evidence="6 7">
    <name type="scientific">Actinocorallia libanotica</name>
    <dbReference type="NCBI Taxonomy" id="46162"/>
    <lineage>
        <taxon>Bacteria</taxon>
        <taxon>Bacillati</taxon>
        <taxon>Actinomycetota</taxon>
        <taxon>Actinomycetes</taxon>
        <taxon>Streptosporangiales</taxon>
        <taxon>Thermomonosporaceae</taxon>
        <taxon>Actinocorallia</taxon>
    </lineage>
</organism>
<protein>
    <submittedName>
        <fullName evidence="6">Winged helix-turn-helix transcriptional regulator</fullName>
    </submittedName>
</protein>
<feature type="region of interest" description="Disordered" evidence="4">
    <location>
        <begin position="317"/>
        <end position="337"/>
    </location>
</feature>
<evidence type="ECO:0000256" key="1">
    <source>
        <dbReference type="ARBA" id="ARBA00023015"/>
    </source>
</evidence>
<dbReference type="PANTHER" id="PTHR33204">
    <property type="entry name" value="TRANSCRIPTIONAL REGULATOR, MARR FAMILY"/>
    <property type="match status" value="1"/>
</dbReference>
<keyword evidence="7" id="KW-1185">Reference proteome</keyword>
<dbReference type="Gene3D" id="1.10.10.10">
    <property type="entry name" value="Winged helix-like DNA-binding domain superfamily/Winged helix DNA-binding domain"/>
    <property type="match status" value="2"/>
</dbReference>
<evidence type="ECO:0000313" key="6">
    <source>
        <dbReference type="EMBL" id="GAA0954909.1"/>
    </source>
</evidence>
<dbReference type="InterPro" id="IPR002577">
    <property type="entry name" value="HTH_HxlR"/>
</dbReference>
<comment type="caution">
    <text evidence="6">The sequence shown here is derived from an EMBL/GenBank/DDBJ whole genome shotgun (WGS) entry which is preliminary data.</text>
</comment>
<keyword evidence="2" id="KW-0238">DNA-binding</keyword>
<evidence type="ECO:0000256" key="4">
    <source>
        <dbReference type="SAM" id="MobiDB-lite"/>
    </source>
</evidence>
<reference evidence="7" key="1">
    <citation type="journal article" date="2019" name="Int. J. Syst. Evol. Microbiol.">
        <title>The Global Catalogue of Microorganisms (GCM) 10K type strain sequencing project: providing services to taxonomists for standard genome sequencing and annotation.</title>
        <authorList>
            <consortium name="The Broad Institute Genomics Platform"/>
            <consortium name="The Broad Institute Genome Sequencing Center for Infectious Disease"/>
            <person name="Wu L."/>
            <person name="Ma J."/>
        </authorList>
    </citation>
    <scope>NUCLEOTIDE SEQUENCE [LARGE SCALE GENOMIC DNA]</scope>
    <source>
        <strain evidence="7">JCM 10696</strain>
    </source>
</reference>
<proteinExistence type="predicted"/>
<evidence type="ECO:0000259" key="5">
    <source>
        <dbReference type="PROSITE" id="PS51118"/>
    </source>
</evidence>
<dbReference type="Proteomes" id="UP001500665">
    <property type="component" value="Unassembled WGS sequence"/>
</dbReference>
<gene>
    <name evidence="6" type="ORF">GCM10009550_38890</name>
</gene>
<dbReference type="RefSeq" id="WP_344242272.1">
    <property type="nucleotide sequence ID" value="NZ_BAAAHH010000015.1"/>
</dbReference>
<evidence type="ECO:0000313" key="7">
    <source>
        <dbReference type="Proteomes" id="UP001500665"/>
    </source>
</evidence>